<feature type="transmembrane region" description="Helical" evidence="2">
    <location>
        <begin position="254"/>
        <end position="275"/>
    </location>
</feature>
<comment type="caution">
    <text evidence="3">The sequence shown here is derived from an EMBL/GenBank/DDBJ whole genome shotgun (WGS) entry which is preliminary data.</text>
</comment>
<keyword evidence="2" id="KW-1133">Transmembrane helix</keyword>
<evidence type="ECO:0000256" key="2">
    <source>
        <dbReference type="SAM" id="Phobius"/>
    </source>
</evidence>
<dbReference type="EMBL" id="LMWW01000044">
    <property type="protein sequence ID" value="KUN80225.1"/>
    <property type="molecule type" value="Genomic_DNA"/>
</dbReference>
<keyword evidence="4" id="KW-1185">Reference proteome</keyword>
<feature type="transmembrane region" description="Helical" evidence="2">
    <location>
        <begin position="175"/>
        <end position="196"/>
    </location>
</feature>
<evidence type="ECO:0000313" key="4">
    <source>
        <dbReference type="Proteomes" id="UP000052982"/>
    </source>
</evidence>
<dbReference type="AlphaFoldDB" id="A0A101SU50"/>
<keyword evidence="2" id="KW-0472">Membrane</keyword>
<dbReference type="OrthoDB" id="3665898at2"/>
<dbReference type="STRING" id="1943.AQJ64_26050"/>
<dbReference type="Proteomes" id="UP000052982">
    <property type="component" value="Unassembled WGS sequence"/>
</dbReference>
<feature type="transmembrane region" description="Helical" evidence="2">
    <location>
        <begin position="135"/>
        <end position="155"/>
    </location>
</feature>
<keyword evidence="2" id="KW-0812">Transmembrane</keyword>
<gene>
    <name evidence="3" type="ORF">AQJ64_26050</name>
</gene>
<organism evidence="3 4">
    <name type="scientific">Streptomyces griseoruber</name>
    <dbReference type="NCBI Taxonomy" id="1943"/>
    <lineage>
        <taxon>Bacteria</taxon>
        <taxon>Bacillati</taxon>
        <taxon>Actinomycetota</taxon>
        <taxon>Actinomycetes</taxon>
        <taxon>Kitasatosporales</taxon>
        <taxon>Streptomycetaceae</taxon>
        <taxon>Streptomyces</taxon>
    </lineage>
</organism>
<name>A0A101SU50_9ACTN</name>
<dbReference type="RefSeq" id="WP_055637999.1">
    <property type="nucleotide sequence ID" value="NZ_KQ948773.1"/>
</dbReference>
<proteinExistence type="predicted"/>
<feature type="region of interest" description="Disordered" evidence="1">
    <location>
        <begin position="1"/>
        <end position="34"/>
    </location>
</feature>
<accession>A0A101SU50</accession>
<feature type="transmembrane region" description="Helical" evidence="2">
    <location>
        <begin position="203"/>
        <end position="221"/>
    </location>
</feature>
<feature type="transmembrane region" description="Helical" evidence="2">
    <location>
        <begin position="95"/>
        <end position="114"/>
    </location>
</feature>
<evidence type="ECO:0000256" key="1">
    <source>
        <dbReference type="SAM" id="MobiDB-lite"/>
    </source>
</evidence>
<feature type="transmembrane region" description="Helical" evidence="2">
    <location>
        <begin position="57"/>
        <end position="75"/>
    </location>
</feature>
<reference evidence="3 4" key="1">
    <citation type="submission" date="2015-10" db="EMBL/GenBank/DDBJ databases">
        <title>Draft genome sequence of Streptomyces griseoruber DSM 40281, type strain for the species Streptomyces griseoruber.</title>
        <authorList>
            <person name="Ruckert C."/>
            <person name="Winkler A."/>
            <person name="Kalinowski J."/>
            <person name="Kampfer P."/>
            <person name="Glaeser S."/>
        </authorList>
    </citation>
    <scope>NUCLEOTIDE SEQUENCE [LARGE SCALE GENOMIC DNA]</scope>
    <source>
        <strain evidence="3 4">DSM 40281</strain>
    </source>
</reference>
<protein>
    <submittedName>
        <fullName evidence="3">ABC transporter</fullName>
    </submittedName>
</protein>
<evidence type="ECO:0000313" key="3">
    <source>
        <dbReference type="EMBL" id="KUN80225.1"/>
    </source>
</evidence>
<sequence>MSPTPATPDAPVTPAGPPATPLDEAPATGSGQPGERRRFRAVLALARFETHDLLTQIQILFFFALCLGLVVLQMVRQEGMDDYPILNMVDRDTQTVPPLFALAVLVCANAAALRSRKYGTVHQFDVLAMDSWRRTLAHILSVVPFAALTALLVLARYTREALKPGAIGHGSLGELVVGPLTVLLAGVVGVLLARLLPSSFTPILFVIVFYLAVVVASELAGQGKGWAWQWLSPVSLDSVPSGDPVPSDLLGRPAAWHALYLLGLCAVVACAALLLSGGRTRAVKAATALALATTMAGVIGQVPRDTAALEEARKVASETPLKVQSCTKYDGSTYCSFPEWNGVRDDWSGVVRRARSLAGGTAATRPLTIRQRIDVTGGVEQDSSLTALTTPGEVTVGTHWGGNRVPEFAVGVATVLVTGTEEATTGELCGDARAVTIMWLALGADPTPLATFRDVRLDDSDKGSAVILAPTSGFSLGADQTTVVRELLDRPRAEITERVKTHWTELTSASTTTAQAAKLLGVPVPKEAEKCEE</sequence>